<feature type="transmembrane region" description="Helical" evidence="1">
    <location>
        <begin position="90"/>
        <end position="111"/>
    </location>
</feature>
<dbReference type="AlphaFoldDB" id="A0A095ZJC1"/>
<dbReference type="EMBL" id="JRNN01000064">
    <property type="protein sequence ID" value="KGF34825.1"/>
    <property type="molecule type" value="Genomic_DNA"/>
</dbReference>
<keyword evidence="1" id="KW-0812">Transmembrane</keyword>
<keyword evidence="1" id="KW-1133">Transmembrane helix</keyword>
<feature type="transmembrane region" description="Helical" evidence="1">
    <location>
        <begin position="35"/>
        <end position="53"/>
    </location>
</feature>
<dbReference type="OrthoDB" id="9812349at2"/>
<accession>A0A095ZJC1</accession>
<protein>
    <submittedName>
        <fullName evidence="2">Aminotransferase</fullName>
    </submittedName>
</protein>
<dbReference type="PANTHER" id="PTHR34980">
    <property type="entry name" value="INNER MEMBRANE PROTEIN-RELATED-RELATED"/>
    <property type="match status" value="1"/>
</dbReference>
<dbReference type="Pfam" id="PF05656">
    <property type="entry name" value="DUF805"/>
    <property type="match status" value="1"/>
</dbReference>
<evidence type="ECO:0000256" key="1">
    <source>
        <dbReference type="SAM" id="Phobius"/>
    </source>
</evidence>
<dbReference type="PANTHER" id="PTHR34980:SF2">
    <property type="entry name" value="INNER MEMBRANE PROTEIN YHAH-RELATED"/>
    <property type="match status" value="1"/>
</dbReference>
<dbReference type="GO" id="GO:0008483">
    <property type="term" value="F:transaminase activity"/>
    <property type="evidence" value="ECO:0007669"/>
    <property type="project" value="UniProtKB-KW"/>
</dbReference>
<sequence length="184" mass="20879">MPKLIEKPQPSFPEAVRKGCNRLFDFHGRTRRSDFWWFMLAYMVCNLILTNIWEAFLPPLSAVICDLVVLSLALAITVRRLQDRGASKWWVFANYASTVVYTLYIYGTSIGEELMSVNASPEASMDMLTDPIFIISLIVVMITGLVTFVLCLLDGKPQPNKYGPSPKYIIQEETTHEQHLEATA</sequence>
<dbReference type="GO" id="GO:0005886">
    <property type="term" value="C:plasma membrane"/>
    <property type="evidence" value="ECO:0007669"/>
    <property type="project" value="TreeGrafter"/>
</dbReference>
<gene>
    <name evidence="2" type="ORF">HMPREF2137_06590</name>
</gene>
<keyword evidence="1" id="KW-0472">Membrane</keyword>
<dbReference type="Proteomes" id="UP000029556">
    <property type="component" value="Unassembled WGS sequence"/>
</dbReference>
<proteinExistence type="predicted"/>
<organism evidence="2 3">
    <name type="scientific">Hoylesella buccalis DNF00853</name>
    <dbReference type="NCBI Taxonomy" id="1401074"/>
    <lineage>
        <taxon>Bacteria</taxon>
        <taxon>Pseudomonadati</taxon>
        <taxon>Bacteroidota</taxon>
        <taxon>Bacteroidia</taxon>
        <taxon>Bacteroidales</taxon>
        <taxon>Prevotellaceae</taxon>
        <taxon>Hoylesella</taxon>
    </lineage>
</organism>
<name>A0A095ZJC1_9BACT</name>
<keyword evidence="2" id="KW-0032">Aminotransferase</keyword>
<feature type="transmembrane region" description="Helical" evidence="1">
    <location>
        <begin position="131"/>
        <end position="153"/>
    </location>
</feature>
<dbReference type="RefSeq" id="WP_036872775.1">
    <property type="nucleotide sequence ID" value="NZ_JRNN01000064.1"/>
</dbReference>
<feature type="transmembrane region" description="Helical" evidence="1">
    <location>
        <begin position="59"/>
        <end position="78"/>
    </location>
</feature>
<evidence type="ECO:0000313" key="3">
    <source>
        <dbReference type="Proteomes" id="UP000029556"/>
    </source>
</evidence>
<reference evidence="2 3" key="1">
    <citation type="submission" date="2014-07" db="EMBL/GenBank/DDBJ databases">
        <authorList>
            <person name="McCorrison J."/>
            <person name="Sanka R."/>
            <person name="Torralba M."/>
            <person name="Gillis M."/>
            <person name="Haft D.H."/>
            <person name="Methe B."/>
            <person name="Sutton G."/>
            <person name="Nelson K.E."/>
        </authorList>
    </citation>
    <scope>NUCLEOTIDE SEQUENCE [LARGE SCALE GENOMIC DNA]</scope>
    <source>
        <strain evidence="2 3">DNF00853</strain>
    </source>
</reference>
<comment type="caution">
    <text evidence="2">The sequence shown here is derived from an EMBL/GenBank/DDBJ whole genome shotgun (WGS) entry which is preliminary data.</text>
</comment>
<dbReference type="InterPro" id="IPR008523">
    <property type="entry name" value="DUF805"/>
</dbReference>
<keyword evidence="2" id="KW-0808">Transferase</keyword>
<evidence type="ECO:0000313" key="2">
    <source>
        <dbReference type="EMBL" id="KGF34825.1"/>
    </source>
</evidence>